<reference evidence="1 2" key="1">
    <citation type="submission" date="2022-10" db="EMBL/GenBank/DDBJ databases">
        <title>Luteolibacter flavescens strain MCCC 1K03193, whole genome shotgun sequencing project.</title>
        <authorList>
            <person name="Zhao G."/>
            <person name="Shen L."/>
        </authorList>
    </citation>
    <scope>NUCLEOTIDE SEQUENCE [LARGE SCALE GENOMIC DNA]</scope>
    <source>
        <strain evidence="1 2">MCCC 1K03193</strain>
    </source>
</reference>
<dbReference type="Proteomes" id="UP001207930">
    <property type="component" value="Unassembled WGS sequence"/>
</dbReference>
<evidence type="ECO:0000313" key="1">
    <source>
        <dbReference type="EMBL" id="MCW1887703.1"/>
    </source>
</evidence>
<evidence type="ECO:0000313" key="2">
    <source>
        <dbReference type="Proteomes" id="UP001207930"/>
    </source>
</evidence>
<gene>
    <name evidence="1" type="ORF">OKA04_23400</name>
</gene>
<dbReference type="RefSeq" id="WP_264503660.1">
    <property type="nucleotide sequence ID" value="NZ_JAPDDS010000021.1"/>
</dbReference>
<keyword evidence="2" id="KW-1185">Reference proteome</keyword>
<comment type="caution">
    <text evidence="1">The sequence shown here is derived from an EMBL/GenBank/DDBJ whole genome shotgun (WGS) entry which is preliminary data.</text>
</comment>
<accession>A0ABT3FVU4</accession>
<organism evidence="1 2">
    <name type="scientific">Luteolibacter flavescens</name>
    <dbReference type="NCBI Taxonomy" id="1859460"/>
    <lineage>
        <taxon>Bacteria</taxon>
        <taxon>Pseudomonadati</taxon>
        <taxon>Verrucomicrobiota</taxon>
        <taxon>Verrucomicrobiia</taxon>
        <taxon>Verrucomicrobiales</taxon>
        <taxon>Verrucomicrobiaceae</taxon>
        <taxon>Luteolibacter</taxon>
    </lineage>
</organism>
<protein>
    <submittedName>
        <fullName evidence="1">Uncharacterized protein</fullName>
    </submittedName>
</protein>
<proteinExistence type="predicted"/>
<name>A0ABT3FVU4_9BACT</name>
<sequence>MIQPGIYHLKIPAGSQFQQTLELTDAAGTALPLTAYGPFRAQIRAMKRTDPLIAEIAVDNAELAAGKITLSLSKAQTTNAKGRARWDLIDDAGRPWVTGDVDLGPTITEPPL</sequence>
<dbReference type="EMBL" id="JAPDDS010000021">
    <property type="protein sequence ID" value="MCW1887703.1"/>
    <property type="molecule type" value="Genomic_DNA"/>
</dbReference>